<gene>
    <name evidence="3" type="ORF">IRJ41_000406</name>
</gene>
<accession>A0A9W8C6I3</accession>
<keyword evidence="1" id="KW-0812">Transmembrane</keyword>
<dbReference type="Proteomes" id="UP001059041">
    <property type="component" value="Linkage Group LG5"/>
</dbReference>
<organism evidence="3 4">
    <name type="scientific">Triplophysa rosa</name>
    <name type="common">Cave loach</name>
    <dbReference type="NCBI Taxonomy" id="992332"/>
    <lineage>
        <taxon>Eukaryota</taxon>
        <taxon>Metazoa</taxon>
        <taxon>Chordata</taxon>
        <taxon>Craniata</taxon>
        <taxon>Vertebrata</taxon>
        <taxon>Euteleostomi</taxon>
        <taxon>Actinopterygii</taxon>
        <taxon>Neopterygii</taxon>
        <taxon>Teleostei</taxon>
        <taxon>Ostariophysi</taxon>
        <taxon>Cypriniformes</taxon>
        <taxon>Nemacheilidae</taxon>
        <taxon>Triplophysa</taxon>
    </lineage>
</organism>
<comment type="caution">
    <text evidence="3">The sequence shown here is derived from an EMBL/GenBank/DDBJ whole genome shotgun (WGS) entry which is preliminary data.</text>
</comment>
<name>A0A9W8C6I3_TRIRA</name>
<evidence type="ECO:0000256" key="2">
    <source>
        <dbReference type="SAM" id="SignalP"/>
    </source>
</evidence>
<sequence length="587" mass="63590">MGLRDLLLFGLIVVTASCLRIGHAASSGMGFSHGTIANRTLNFGRLIIGSGVSNDSADSQGEQPNGYWSGEQAQFQFAEAKLKRLGPSVHCGNDAMTLRVPGPRMPHFLVDRGVGSPVPLSEIPASCGISVKRVRRDVTFSVPFHGCPVRQQRGSYILSLILMGAPVQASCPESSPLPTVSCLPTGMVILLGLGADKVKIKVDGSWQPLLLEYSKCGITLDTVDGTLVVTAPFTGSCWVMKDTERHLPLLYLDQEVILSCPLTLPTAATTVPSADPQVPLTFPWWYYPSLPGPGPGWPGPSTADPTLPSVDPQGTLVAQIQAGQVQASQVYGVQATQVQGKQLGFLEGQKVRWGQLLAVQAYVVQAYVVQAYVVQAYVVQAYVVQAYVVQAYVVQAYVVQAYVVQAYVVQAYVVQAYVVQAYVVQAYVVQAYVVQAYVVQAYVVQAYVVQAYVVQAYVVQAYVVQAYVVQAYVVQAYVVQAYVVQAYVVQAYVVQAYVVQAYVVQAYVVQAYVVQAYVVQAYVLVHIGLVLVHIGLVLVHIGLVLVHIGLVLVHIGLEKNKFLNRCSIDAGMSCFVSFRFLNKPNKA</sequence>
<keyword evidence="2" id="KW-0732">Signal</keyword>
<evidence type="ECO:0000256" key="1">
    <source>
        <dbReference type="SAM" id="Phobius"/>
    </source>
</evidence>
<keyword evidence="4" id="KW-1185">Reference proteome</keyword>
<feature type="transmembrane region" description="Helical" evidence="1">
    <location>
        <begin position="522"/>
        <end position="555"/>
    </location>
</feature>
<dbReference type="EMBL" id="JAFHDT010000005">
    <property type="protein sequence ID" value="KAI7809141.1"/>
    <property type="molecule type" value="Genomic_DNA"/>
</dbReference>
<reference evidence="3" key="1">
    <citation type="submission" date="2021-02" db="EMBL/GenBank/DDBJ databases">
        <title>Comparative genomics reveals that relaxation of natural selection precedes convergent phenotypic evolution of cavefish.</title>
        <authorList>
            <person name="Peng Z."/>
        </authorList>
    </citation>
    <scope>NUCLEOTIDE SEQUENCE</scope>
    <source>
        <tissue evidence="3">Muscle</tissue>
    </source>
</reference>
<dbReference type="AlphaFoldDB" id="A0A9W8C6I3"/>
<dbReference type="PROSITE" id="PS51257">
    <property type="entry name" value="PROKAR_LIPOPROTEIN"/>
    <property type="match status" value="1"/>
</dbReference>
<evidence type="ECO:0000313" key="3">
    <source>
        <dbReference type="EMBL" id="KAI7809141.1"/>
    </source>
</evidence>
<proteinExistence type="predicted"/>
<feature type="chain" id="PRO_5040934272" evidence="2">
    <location>
        <begin position="19"/>
        <end position="587"/>
    </location>
</feature>
<protein>
    <submittedName>
        <fullName evidence="3">Uncharacterized protein</fullName>
    </submittedName>
</protein>
<keyword evidence="1" id="KW-1133">Transmembrane helix</keyword>
<feature type="signal peptide" evidence="2">
    <location>
        <begin position="1"/>
        <end position="18"/>
    </location>
</feature>
<evidence type="ECO:0000313" key="4">
    <source>
        <dbReference type="Proteomes" id="UP001059041"/>
    </source>
</evidence>
<keyword evidence="1" id="KW-0472">Membrane</keyword>
<dbReference type="SUPFAM" id="SSF141571">
    <property type="entry name" value="Pentapeptide repeat-like"/>
    <property type="match status" value="1"/>
</dbReference>